<dbReference type="EMBL" id="LVVM01001295">
    <property type="protein sequence ID" value="OJA18874.1"/>
    <property type="molecule type" value="Genomic_DNA"/>
</dbReference>
<dbReference type="AlphaFoldDB" id="A0A1J8RAW2"/>
<name>A0A1J8RAW2_9AGAM</name>
<keyword evidence="2" id="KW-1185">Reference proteome</keyword>
<proteinExistence type="predicted"/>
<organism evidence="1 2">
    <name type="scientific">Rhizopogon vesiculosus</name>
    <dbReference type="NCBI Taxonomy" id="180088"/>
    <lineage>
        <taxon>Eukaryota</taxon>
        <taxon>Fungi</taxon>
        <taxon>Dikarya</taxon>
        <taxon>Basidiomycota</taxon>
        <taxon>Agaricomycotina</taxon>
        <taxon>Agaricomycetes</taxon>
        <taxon>Agaricomycetidae</taxon>
        <taxon>Boletales</taxon>
        <taxon>Suillineae</taxon>
        <taxon>Rhizopogonaceae</taxon>
        <taxon>Rhizopogon</taxon>
    </lineage>
</organism>
<protein>
    <submittedName>
        <fullName evidence="1">Uncharacterized protein</fullName>
    </submittedName>
</protein>
<evidence type="ECO:0000313" key="1">
    <source>
        <dbReference type="EMBL" id="OJA18874.1"/>
    </source>
</evidence>
<evidence type="ECO:0000313" key="2">
    <source>
        <dbReference type="Proteomes" id="UP000183567"/>
    </source>
</evidence>
<reference evidence="1 2" key="1">
    <citation type="submission" date="2016-03" db="EMBL/GenBank/DDBJ databases">
        <title>Comparative genomics of the ectomycorrhizal sister species Rhizopogon vinicolor and Rhizopogon vesiculosus (Basidiomycota: Boletales) reveals a divergence of the mating type B locus.</title>
        <authorList>
            <person name="Mujic A.B."/>
            <person name="Kuo A."/>
            <person name="Tritt A."/>
            <person name="Lipzen A."/>
            <person name="Chen C."/>
            <person name="Johnson J."/>
            <person name="Sharma A."/>
            <person name="Barry K."/>
            <person name="Grigoriev I.V."/>
            <person name="Spatafora J.W."/>
        </authorList>
    </citation>
    <scope>NUCLEOTIDE SEQUENCE [LARGE SCALE GENOMIC DNA]</scope>
    <source>
        <strain evidence="1 2">AM-OR11-056</strain>
    </source>
</reference>
<gene>
    <name evidence="1" type="ORF">AZE42_13709</name>
</gene>
<accession>A0A1J8RAW2</accession>
<dbReference type="Proteomes" id="UP000183567">
    <property type="component" value="Unassembled WGS sequence"/>
</dbReference>
<sequence>MGMEETWEEDVQMEGGEEFMHNECVATVQLGMSF</sequence>
<comment type="caution">
    <text evidence="1">The sequence shown here is derived from an EMBL/GenBank/DDBJ whole genome shotgun (WGS) entry which is preliminary data.</text>
</comment>